<comment type="caution">
    <text evidence="1">The sequence shown here is derived from an EMBL/GenBank/DDBJ whole genome shotgun (WGS) entry which is preliminary data.</text>
</comment>
<organism evidence="1 2">
    <name type="scientific">Nepenthes gracilis</name>
    <name type="common">Slender pitcher plant</name>
    <dbReference type="NCBI Taxonomy" id="150966"/>
    <lineage>
        <taxon>Eukaryota</taxon>
        <taxon>Viridiplantae</taxon>
        <taxon>Streptophyta</taxon>
        <taxon>Embryophyta</taxon>
        <taxon>Tracheophyta</taxon>
        <taxon>Spermatophyta</taxon>
        <taxon>Magnoliopsida</taxon>
        <taxon>eudicotyledons</taxon>
        <taxon>Gunneridae</taxon>
        <taxon>Pentapetalae</taxon>
        <taxon>Caryophyllales</taxon>
        <taxon>Nepenthaceae</taxon>
        <taxon>Nepenthes</taxon>
    </lineage>
</organism>
<evidence type="ECO:0000313" key="1">
    <source>
        <dbReference type="EMBL" id="GMH15487.1"/>
    </source>
</evidence>
<name>A0AAD3SR01_NEPGR</name>
<evidence type="ECO:0000313" key="2">
    <source>
        <dbReference type="Proteomes" id="UP001279734"/>
    </source>
</evidence>
<keyword evidence="2" id="KW-1185">Reference proteome</keyword>
<proteinExistence type="predicted"/>
<sequence>MRPDPPIANTVWVGWRNNSIAYDQLLRLTGSWVLLELLLDDLFGQTDVGATSALGFSVDADFFVATFFSDAIEVGRGLFL</sequence>
<gene>
    <name evidence="1" type="ORF">Nepgr_017328</name>
</gene>
<protein>
    <submittedName>
        <fullName evidence="1">Uncharacterized protein</fullName>
    </submittedName>
</protein>
<dbReference type="Proteomes" id="UP001279734">
    <property type="component" value="Unassembled WGS sequence"/>
</dbReference>
<dbReference type="EMBL" id="BSYO01000015">
    <property type="protein sequence ID" value="GMH15487.1"/>
    <property type="molecule type" value="Genomic_DNA"/>
</dbReference>
<accession>A0AAD3SR01</accession>
<reference evidence="1" key="1">
    <citation type="submission" date="2023-05" db="EMBL/GenBank/DDBJ databases">
        <title>Nepenthes gracilis genome sequencing.</title>
        <authorList>
            <person name="Fukushima K."/>
        </authorList>
    </citation>
    <scope>NUCLEOTIDE SEQUENCE</scope>
    <source>
        <strain evidence="1">SING2019-196</strain>
    </source>
</reference>
<dbReference type="AlphaFoldDB" id="A0AAD3SR01"/>